<name>A0A4Q2S0P8_9ACTN</name>
<dbReference type="SMART" id="SM00822">
    <property type="entry name" value="PKS_KR"/>
    <property type="match status" value="1"/>
</dbReference>
<dbReference type="InterPro" id="IPR036291">
    <property type="entry name" value="NAD(P)-bd_dom_sf"/>
</dbReference>
<dbReference type="SUPFAM" id="SSF51735">
    <property type="entry name" value="NAD(P)-binding Rossmann-fold domains"/>
    <property type="match status" value="1"/>
</dbReference>
<dbReference type="OrthoDB" id="5242868at2"/>
<evidence type="ECO:0000313" key="5">
    <source>
        <dbReference type="EMBL" id="RYB94726.1"/>
    </source>
</evidence>
<dbReference type="InterPro" id="IPR002347">
    <property type="entry name" value="SDR_fam"/>
</dbReference>
<comment type="similarity">
    <text evidence="1">Belongs to the short-chain dehydrogenases/reductases (SDR) family.</text>
</comment>
<dbReference type="GO" id="GO:0016491">
    <property type="term" value="F:oxidoreductase activity"/>
    <property type="evidence" value="ECO:0007669"/>
    <property type="project" value="UniProtKB-KW"/>
</dbReference>
<keyword evidence="6" id="KW-1185">Reference proteome</keyword>
<dbReference type="PANTHER" id="PTHR44196:SF1">
    <property type="entry name" value="DEHYDROGENASE_REDUCTASE SDR FAMILY MEMBER 7B"/>
    <property type="match status" value="1"/>
</dbReference>
<feature type="region of interest" description="Disordered" evidence="3">
    <location>
        <begin position="284"/>
        <end position="315"/>
    </location>
</feature>
<dbReference type="Pfam" id="PF00106">
    <property type="entry name" value="adh_short"/>
    <property type="match status" value="1"/>
</dbReference>
<reference evidence="5 6" key="1">
    <citation type="submission" date="2019-01" db="EMBL/GenBank/DDBJ databases">
        <title>Novel species of Nocardioides.</title>
        <authorList>
            <person name="Liu Q."/>
            <person name="Xin Y.-H."/>
        </authorList>
    </citation>
    <scope>NUCLEOTIDE SEQUENCE [LARGE SCALE GENOMIC DNA]</scope>
    <source>
        <strain evidence="5 6">CGMCC 4.6882</strain>
    </source>
</reference>
<evidence type="ECO:0000256" key="2">
    <source>
        <dbReference type="ARBA" id="ARBA00023002"/>
    </source>
</evidence>
<protein>
    <submittedName>
        <fullName evidence="5">SDR family NAD(P)-dependent oxidoreductase</fullName>
    </submittedName>
</protein>
<feature type="compositionally biased region" description="Basic residues" evidence="3">
    <location>
        <begin position="297"/>
        <end position="315"/>
    </location>
</feature>
<proteinExistence type="inferred from homology"/>
<feature type="domain" description="Ketoreductase" evidence="4">
    <location>
        <begin position="10"/>
        <end position="194"/>
    </location>
</feature>
<evidence type="ECO:0000313" key="6">
    <source>
        <dbReference type="Proteomes" id="UP000294071"/>
    </source>
</evidence>
<dbReference type="InterPro" id="IPR057326">
    <property type="entry name" value="KR_dom"/>
</dbReference>
<dbReference type="PRINTS" id="PR00081">
    <property type="entry name" value="GDHRDH"/>
</dbReference>
<dbReference type="AlphaFoldDB" id="A0A4Q2S0P8"/>
<sequence length="315" mass="33036">MVLHVASASPVVLVVGGTSGIGLATASLLSADDRDVRVAIAARDDRALARAAAALPGEPMLVPLDLTDGPSVAAAVDQVMARFGRLDAVVTTAQVMAYGKVDEVPVEVLDAVVSTAIQGTAHLVRAVLPVFRQQGHGNLVVVSSLLARIAVPEMGAYNAAKWGQLGLVRALQMELRRERRIHVCLVSPGAVDTPIYDQAASYAGSAGSAPPPVVSAARVARAVVDCLDKPRRHVEVGPVNRPAVAAFRLGAPLYDRLAAPLVRRVVLRGPAVADHSGNTIIAFPEREAESGGWTPSGRRRSAGGRPRWRRRGGDR</sequence>
<dbReference type="PANTHER" id="PTHR44196">
    <property type="entry name" value="DEHYDROGENASE/REDUCTASE SDR FAMILY MEMBER 7B"/>
    <property type="match status" value="1"/>
</dbReference>
<evidence type="ECO:0000256" key="1">
    <source>
        <dbReference type="ARBA" id="ARBA00006484"/>
    </source>
</evidence>
<dbReference type="RefSeq" id="WP_129400074.1">
    <property type="nucleotide sequence ID" value="NZ_SDWT01000001.1"/>
</dbReference>
<organism evidence="5 6">
    <name type="scientific">Nocardioides oleivorans</name>
    <dbReference type="NCBI Taxonomy" id="273676"/>
    <lineage>
        <taxon>Bacteria</taxon>
        <taxon>Bacillati</taxon>
        <taxon>Actinomycetota</taxon>
        <taxon>Actinomycetes</taxon>
        <taxon>Propionibacteriales</taxon>
        <taxon>Nocardioidaceae</taxon>
        <taxon>Nocardioides</taxon>
    </lineage>
</organism>
<keyword evidence="2" id="KW-0560">Oxidoreductase</keyword>
<dbReference type="Gene3D" id="3.40.50.720">
    <property type="entry name" value="NAD(P)-binding Rossmann-like Domain"/>
    <property type="match status" value="1"/>
</dbReference>
<dbReference type="Proteomes" id="UP000294071">
    <property type="component" value="Unassembled WGS sequence"/>
</dbReference>
<dbReference type="GO" id="GO:0016020">
    <property type="term" value="C:membrane"/>
    <property type="evidence" value="ECO:0007669"/>
    <property type="project" value="TreeGrafter"/>
</dbReference>
<gene>
    <name evidence="5" type="ORF">EUA93_10445</name>
</gene>
<accession>A0A4Q2S0P8</accession>
<comment type="caution">
    <text evidence="5">The sequence shown here is derived from an EMBL/GenBank/DDBJ whole genome shotgun (WGS) entry which is preliminary data.</text>
</comment>
<dbReference type="EMBL" id="SDWT01000001">
    <property type="protein sequence ID" value="RYB94726.1"/>
    <property type="molecule type" value="Genomic_DNA"/>
</dbReference>
<evidence type="ECO:0000259" key="4">
    <source>
        <dbReference type="SMART" id="SM00822"/>
    </source>
</evidence>
<evidence type="ECO:0000256" key="3">
    <source>
        <dbReference type="SAM" id="MobiDB-lite"/>
    </source>
</evidence>